<gene>
    <name evidence="2" type="ORF">CK203_082428</name>
</gene>
<evidence type="ECO:0000313" key="3">
    <source>
        <dbReference type="Proteomes" id="UP000288805"/>
    </source>
</evidence>
<dbReference type="EMBL" id="QGNW01002702">
    <property type="protein sequence ID" value="RVW12515.1"/>
    <property type="molecule type" value="Genomic_DNA"/>
</dbReference>
<organism evidence="2 3">
    <name type="scientific">Vitis vinifera</name>
    <name type="common">Grape</name>
    <dbReference type="NCBI Taxonomy" id="29760"/>
    <lineage>
        <taxon>Eukaryota</taxon>
        <taxon>Viridiplantae</taxon>
        <taxon>Streptophyta</taxon>
        <taxon>Embryophyta</taxon>
        <taxon>Tracheophyta</taxon>
        <taxon>Spermatophyta</taxon>
        <taxon>Magnoliopsida</taxon>
        <taxon>eudicotyledons</taxon>
        <taxon>Gunneridae</taxon>
        <taxon>Pentapetalae</taxon>
        <taxon>rosids</taxon>
        <taxon>Vitales</taxon>
        <taxon>Vitaceae</taxon>
        <taxon>Viteae</taxon>
        <taxon>Vitis</taxon>
    </lineage>
</organism>
<reference evidence="2 3" key="1">
    <citation type="journal article" date="2018" name="PLoS Genet.">
        <title>Population sequencing reveals clonal diversity and ancestral inbreeding in the grapevine cultivar Chardonnay.</title>
        <authorList>
            <person name="Roach M.J."/>
            <person name="Johnson D.L."/>
            <person name="Bohlmann J."/>
            <person name="van Vuuren H.J."/>
            <person name="Jones S.J."/>
            <person name="Pretorius I.S."/>
            <person name="Schmidt S.A."/>
            <person name="Borneman A.R."/>
        </authorList>
    </citation>
    <scope>NUCLEOTIDE SEQUENCE [LARGE SCALE GENOMIC DNA]</scope>
    <source>
        <strain evidence="3">cv. Chardonnay</strain>
        <tissue evidence="2">Leaf</tissue>
    </source>
</reference>
<proteinExistence type="predicted"/>
<feature type="region of interest" description="Disordered" evidence="1">
    <location>
        <begin position="313"/>
        <end position="356"/>
    </location>
</feature>
<evidence type="ECO:0000313" key="2">
    <source>
        <dbReference type="EMBL" id="RVW12515.1"/>
    </source>
</evidence>
<dbReference type="AlphaFoldDB" id="A0A438BNG5"/>
<name>A0A438BNG5_VITVI</name>
<comment type="caution">
    <text evidence="2">The sequence shown here is derived from an EMBL/GenBank/DDBJ whole genome shotgun (WGS) entry which is preliminary data.</text>
</comment>
<protein>
    <submittedName>
        <fullName evidence="2">Uncharacterized protein</fullName>
    </submittedName>
</protein>
<evidence type="ECO:0000256" key="1">
    <source>
        <dbReference type="SAM" id="MobiDB-lite"/>
    </source>
</evidence>
<dbReference type="Proteomes" id="UP000288805">
    <property type="component" value="Unassembled WGS sequence"/>
</dbReference>
<accession>A0A438BNG5</accession>
<sequence length="356" mass="39551">MLQPQVEVAQIEMNDFFVKVFCEHKAGGFVRLMEARSSELVPWCSEGNEVSESMCWFAIELKSFEISIDQARGRLVGTITERGRGFVEWIKFGAKSLSQLLEGVEEFCNNADRKKDSKTWLEGGRRSGMVGGWVLLANKLRSLGIVPPTISPEVPKMVVFSQGLTNSTVRGGADSLRRTLFYRRKRLWLDKWVPEAGCVREGVEVGEVWVRLLGLPLFLWDNDFFKQFGDACGSFVAVIKTLLGCGARALFSILYGGSCSPRVSGVEPWKGGHKLKVEDDLECDSRARARVELATFSKEKGIDCLSQLEQRRGAGDVMQPRSSVSVPQRDDSESLIEETELGLSSGGEKAQQRGLV</sequence>